<dbReference type="PANTHER" id="PTHR38340:SF1">
    <property type="entry name" value="S-LAYER PROTEIN"/>
    <property type="match status" value="1"/>
</dbReference>
<comment type="caution">
    <text evidence="5">The sequence shown here is derived from an EMBL/GenBank/DDBJ whole genome shotgun (WGS) entry which is preliminary data.</text>
</comment>
<dbReference type="GO" id="GO:0016788">
    <property type="term" value="F:hydrolase activity, acting on ester bonds"/>
    <property type="evidence" value="ECO:0007669"/>
    <property type="project" value="UniProtKB-ARBA"/>
</dbReference>
<organism evidence="5 6">
    <name type="scientific">Yoonia ponticola</name>
    <dbReference type="NCBI Taxonomy" id="1524255"/>
    <lineage>
        <taxon>Bacteria</taxon>
        <taxon>Pseudomonadati</taxon>
        <taxon>Pseudomonadota</taxon>
        <taxon>Alphaproteobacteria</taxon>
        <taxon>Rhodobacterales</taxon>
        <taxon>Paracoccaceae</taxon>
        <taxon>Yoonia</taxon>
    </lineage>
</organism>
<dbReference type="PROSITE" id="PS00330">
    <property type="entry name" value="HEMOLYSIN_CALCIUM"/>
    <property type="match status" value="2"/>
</dbReference>
<feature type="domain" description="Sialate O-acetylesterase" evidence="4">
    <location>
        <begin position="300"/>
        <end position="522"/>
    </location>
</feature>
<accession>A0A7W9BN74</accession>
<dbReference type="InterPro" id="IPR001343">
    <property type="entry name" value="Hemolysn_Ca-bd"/>
</dbReference>
<dbReference type="RefSeq" id="WP_183530701.1">
    <property type="nucleotide sequence ID" value="NZ_JACIJM010000012.1"/>
</dbReference>
<dbReference type="GO" id="GO:0005576">
    <property type="term" value="C:extracellular region"/>
    <property type="evidence" value="ECO:0007669"/>
    <property type="project" value="UniProtKB-SubCell"/>
</dbReference>
<dbReference type="Pfam" id="PF00353">
    <property type="entry name" value="HemolysinCabind"/>
    <property type="match status" value="4"/>
</dbReference>
<dbReference type="SUPFAM" id="SSF52266">
    <property type="entry name" value="SGNH hydrolase"/>
    <property type="match status" value="1"/>
</dbReference>
<dbReference type="EMBL" id="JACIJM010000012">
    <property type="protein sequence ID" value="MBB5723627.1"/>
    <property type="molecule type" value="Genomic_DNA"/>
</dbReference>
<name>A0A7W9BN74_9RHOB</name>
<gene>
    <name evidence="5" type="ORF">FHS72_003272</name>
</gene>
<dbReference type="InterPro" id="IPR005181">
    <property type="entry name" value="SASA"/>
</dbReference>
<dbReference type="SUPFAM" id="SSF51120">
    <property type="entry name" value="beta-Roll"/>
    <property type="match status" value="2"/>
</dbReference>
<dbReference type="InterPro" id="IPR018511">
    <property type="entry name" value="Hemolysin-typ_Ca-bd_CS"/>
</dbReference>
<reference evidence="5 6" key="1">
    <citation type="submission" date="2020-08" db="EMBL/GenBank/DDBJ databases">
        <title>Genomic Encyclopedia of Type Strains, Phase IV (KMG-IV): sequencing the most valuable type-strain genomes for metagenomic binning, comparative biology and taxonomic classification.</title>
        <authorList>
            <person name="Goeker M."/>
        </authorList>
    </citation>
    <scope>NUCLEOTIDE SEQUENCE [LARGE SCALE GENOMIC DNA]</scope>
    <source>
        <strain evidence="5 6">DSM 101064</strain>
    </source>
</reference>
<evidence type="ECO:0000256" key="2">
    <source>
        <dbReference type="ARBA" id="ARBA00022525"/>
    </source>
</evidence>
<evidence type="ECO:0000256" key="1">
    <source>
        <dbReference type="ARBA" id="ARBA00004613"/>
    </source>
</evidence>
<dbReference type="InterPro" id="IPR036514">
    <property type="entry name" value="SGNH_hydro_sf"/>
</dbReference>
<dbReference type="AlphaFoldDB" id="A0A7W9BN74"/>
<dbReference type="GO" id="GO:0005509">
    <property type="term" value="F:calcium ion binding"/>
    <property type="evidence" value="ECO:0007669"/>
    <property type="project" value="InterPro"/>
</dbReference>
<dbReference type="Gene3D" id="3.40.50.1110">
    <property type="entry name" value="SGNH hydrolase"/>
    <property type="match status" value="1"/>
</dbReference>
<keyword evidence="6" id="KW-1185">Reference proteome</keyword>
<dbReference type="Gene3D" id="2.150.10.10">
    <property type="entry name" value="Serralysin-like metalloprotease, C-terminal"/>
    <property type="match status" value="3"/>
</dbReference>
<dbReference type="Pfam" id="PF03629">
    <property type="entry name" value="SASA"/>
    <property type="match status" value="1"/>
</dbReference>
<comment type="subcellular location">
    <subcellularLocation>
        <location evidence="1">Secreted</location>
    </subcellularLocation>
</comment>
<evidence type="ECO:0000259" key="4">
    <source>
        <dbReference type="Pfam" id="PF03629"/>
    </source>
</evidence>
<dbReference type="InterPro" id="IPR011049">
    <property type="entry name" value="Serralysin-like_metalloprot_C"/>
</dbReference>
<dbReference type="PRINTS" id="PR00313">
    <property type="entry name" value="CABNDNGRPT"/>
</dbReference>
<evidence type="ECO:0000256" key="3">
    <source>
        <dbReference type="ARBA" id="ARBA00022801"/>
    </source>
</evidence>
<dbReference type="PANTHER" id="PTHR38340">
    <property type="entry name" value="S-LAYER PROTEIN"/>
    <property type="match status" value="1"/>
</dbReference>
<keyword evidence="2" id="KW-0964">Secreted</keyword>
<proteinExistence type="predicted"/>
<evidence type="ECO:0000313" key="6">
    <source>
        <dbReference type="Proteomes" id="UP000535415"/>
    </source>
</evidence>
<dbReference type="InterPro" id="IPR050557">
    <property type="entry name" value="RTX_toxin/Mannuronan_C5-epim"/>
</dbReference>
<keyword evidence="3" id="KW-0378">Hydrolase</keyword>
<sequence>MFSIFRDFFGGRLLGVFEALKDALSFVGRNNTLDLGPDDGVREQVLLNERSVTVRADVDGADVTLTTAANLVRLAGPGDFTVQTAAVDTRVYGNDADNTFIGNTARDVLYGGDGADTMYGGDNDDVLYGGAGDDILVTGNGRDRVYGGDGDDVFYVGTGQDKLYGGAGDDTYVVDTSGENQVLIYDLEAGDVIDLGGLGGARSLDELLAAGGRAYQSGANVIVSYEDIQIQLRDYNLADLSADQFAFTTVPGELGYTPADDVTEINIGGVIYKRRDAEPMHANYKLTDGKGTYWSPDYFVMVVGGQSNAVGSGTGADFVRSDDVVAYDWVNDTLVLADYDEAPAGGDARTGASLRNNFYFPAATELADTLGQPVLVVAHPVSGSRIDTWLETGTGENWAALDPEVSRALALVGQDSADAFLWHQGESDYPVPTAEYKALALQLVDQVRDSAWGTDDLPFLFGELSKQGVNWAQNIALQELELENTDANIGFVSSAGLISEELSGVHFTGESLNTFGGRYVDMLKNILFGLTAAPNTAPTVAIDAPIPDHITMAEGEELRLDVSDYFTDAQGDELYYYAYLNKRNTYLQNSDQDTDEVILTPSYDHAGTYRLYVYANDFNLDGEAIEINLTITEATPLVTIYNNRYFDTAALSYRDLETGLAALERNRGIDILDQAALDPNDPITLVVDVQHIRGDASIEGEFVLGDMIDGEAVSQAYFYGEGRFNVAGNAADNYIWGSDGANIMYGNDGADRLYGNGGDDTLYGGAGNDRLEGGDGDDLIIVGRGNDQAYGGAGGDTFVFTLGDEDLYVRDFDADDVVQMVGFGFDDLDDLRENALIRDGNGRVIIDIGDDRIQLTDVTPDTLSEDHFIFA</sequence>
<evidence type="ECO:0000313" key="5">
    <source>
        <dbReference type="EMBL" id="MBB5723627.1"/>
    </source>
</evidence>
<dbReference type="Proteomes" id="UP000535415">
    <property type="component" value="Unassembled WGS sequence"/>
</dbReference>
<protein>
    <submittedName>
        <fullName evidence="5">Ca2+-binding RTX toxin-like protein</fullName>
    </submittedName>
</protein>